<dbReference type="InterPro" id="IPR050179">
    <property type="entry name" value="Trans_hexapeptide_repeat"/>
</dbReference>
<protein>
    <submittedName>
        <fullName evidence="5">CatB-related O-acetyltransferase</fullName>
    </submittedName>
</protein>
<dbReference type="PROSITE" id="PS00101">
    <property type="entry name" value="HEXAPEP_TRANSFERASES"/>
    <property type="match status" value="1"/>
</dbReference>
<keyword evidence="4" id="KW-0012">Acyltransferase</keyword>
<sequence>QSRGDTIIGDAVWIGMRAMIMPGVTIGEGAVIAANSVVTKNVPPYTVVAGAPAKPIKTRFDPETIDKLLALKMYSWDEAKFNALRSFICGNDIEQLIIAESNYKGGECH</sequence>
<dbReference type="CDD" id="cd03349">
    <property type="entry name" value="LbH_XAT"/>
    <property type="match status" value="1"/>
</dbReference>
<evidence type="ECO:0000256" key="4">
    <source>
        <dbReference type="ARBA" id="ARBA00023315"/>
    </source>
</evidence>
<evidence type="ECO:0000256" key="1">
    <source>
        <dbReference type="ARBA" id="ARBA00007274"/>
    </source>
</evidence>
<evidence type="ECO:0000256" key="2">
    <source>
        <dbReference type="ARBA" id="ARBA00022679"/>
    </source>
</evidence>
<evidence type="ECO:0000313" key="5">
    <source>
        <dbReference type="EMBL" id="NMR77318.1"/>
    </source>
</evidence>
<proteinExistence type="inferred from homology"/>
<dbReference type="SUPFAM" id="SSF51161">
    <property type="entry name" value="Trimeric LpxA-like enzymes"/>
    <property type="match status" value="1"/>
</dbReference>
<dbReference type="PANTHER" id="PTHR43300:SF11">
    <property type="entry name" value="ACETYLTRANSFERASE RV3034C-RELATED"/>
    <property type="match status" value="1"/>
</dbReference>
<gene>
    <name evidence="5" type="ORF">HKB35_27445</name>
</gene>
<keyword evidence="2 5" id="KW-0808">Transferase</keyword>
<dbReference type="AlphaFoldDB" id="A0A7Y0R0R4"/>
<dbReference type="InterPro" id="IPR018357">
    <property type="entry name" value="Hexapep_transf_CS"/>
</dbReference>
<accession>A0A7Y0R0R4</accession>
<organism evidence="5 6">
    <name type="scientific">Vibrio alginolyticus</name>
    <dbReference type="NCBI Taxonomy" id="663"/>
    <lineage>
        <taxon>Bacteria</taxon>
        <taxon>Pseudomonadati</taxon>
        <taxon>Pseudomonadota</taxon>
        <taxon>Gammaproteobacteria</taxon>
        <taxon>Vibrionales</taxon>
        <taxon>Vibrionaceae</taxon>
        <taxon>Vibrio</taxon>
    </lineage>
</organism>
<comment type="caution">
    <text evidence="5">The sequence shown here is derived from an EMBL/GenBank/DDBJ whole genome shotgun (WGS) entry which is preliminary data.</text>
</comment>
<dbReference type="Proteomes" id="UP000565155">
    <property type="component" value="Unassembled WGS sequence"/>
</dbReference>
<comment type="similarity">
    <text evidence="1">Belongs to the transferase hexapeptide repeat family.</text>
</comment>
<dbReference type="GO" id="GO:0016746">
    <property type="term" value="F:acyltransferase activity"/>
    <property type="evidence" value="ECO:0007669"/>
    <property type="project" value="UniProtKB-KW"/>
</dbReference>
<dbReference type="PANTHER" id="PTHR43300">
    <property type="entry name" value="ACETYLTRANSFERASE"/>
    <property type="match status" value="1"/>
</dbReference>
<dbReference type="Pfam" id="PF00132">
    <property type="entry name" value="Hexapep"/>
    <property type="match status" value="1"/>
</dbReference>
<feature type="non-terminal residue" evidence="5">
    <location>
        <position position="1"/>
    </location>
</feature>
<dbReference type="InterPro" id="IPR001451">
    <property type="entry name" value="Hexapep"/>
</dbReference>
<evidence type="ECO:0000256" key="3">
    <source>
        <dbReference type="ARBA" id="ARBA00022737"/>
    </source>
</evidence>
<dbReference type="RefSeq" id="WP_169629697.1">
    <property type="nucleotide sequence ID" value="NZ_JABCMA010000630.1"/>
</dbReference>
<reference evidence="5 6" key="1">
    <citation type="submission" date="2020-04" db="EMBL/GenBank/DDBJ databases">
        <title>Whole-genome sequencing of Vibrio spp. from China reveals different genetic environments of blaCTX-M-14 among diverse lineages.</title>
        <authorList>
            <person name="Zheng Z."/>
            <person name="Ye L."/>
            <person name="Chen S."/>
        </authorList>
    </citation>
    <scope>NUCLEOTIDE SEQUENCE [LARGE SCALE GENOMIC DNA]</scope>
    <source>
        <strain evidence="5 6">Vb1636</strain>
    </source>
</reference>
<dbReference type="EMBL" id="JABCMA010000630">
    <property type="protein sequence ID" value="NMR77318.1"/>
    <property type="molecule type" value="Genomic_DNA"/>
</dbReference>
<dbReference type="Gene3D" id="2.160.10.10">
    <property type="entry name" value="Hexapeptide repeat proteins"/>
    <property type="match status" value="1"/>
</dbReference>
<evidence type="ECO:0000313" key="6">
    <source>
        <dbReference type="Proteomes" id="UP000565155"/>
    </source>
</evidence>
<dbReference type="InterPro" id="IPR011004">
    <property type="entry name" value="Trimer_LpxA-like_sf"/>
</dbReference>
<keyword evidence="3" id="KW-0677">Repeat</keyword>
<name>A0A7Y0R0R4_VIBAL</name>